<keyword evidence="4" id="KW-0067">ATP-binding</keyword>
<protein>
    <recommendedName>
        <fullName evidence="10">Kinesin motor domain-containing protein</fullName>
    </recommendedName>
</protein>
<dbReference type="PROSITE" id="PS50067">
    <property type="entry name" value="KINESIN_MOTOR_2"/>
    <property type="match status" value="1"/>
</dbReference>
<dbReference type="PANTHER" id="PTHR47969">
    <property type="entry name" value="CHROMOSOME-ASSOCIATED KINESIN KIF4A-RELATED"/>
    <property type="match status" value="1"/>
</dbReference>
<evidence type="ECO:0000256" key="9">
    <source>
        <dbReference type="SAM" id="MobiDB-lite"/>
    </source>
</evidence>
<proteinExistence type="inferred from homology"/>
<comment type="caution">
    <text evidence="7">Lacks conserved residue(s) required for the propagation of feature annotation.</text>
</comment>
<evidence type="ECO:0000256" key="8">
    <source>
        <dbReference type="SAM" id="Coils"/>
    </source>
</evidence>
<evidence type="ECO:0000256" key="5">
    <source>
        <dbReference type="ARBA" id="ARBA00023054"/>
    </source>
</evidence>
<dbReference type="InterPro" id="IPR027640">
    <property type="entry name" value="Kinesin-like_fam"/>
</dbReference>
<dbReference type="InterPro" id="IPR036961">
    <property type="entry name" value="Kinesin_motor_dom_sf"/>
</dbReference>
<evidence type="ECO:0000313" key="11">
    <source>
        <dbReference type="EMBL" id="KAF5843763.1"/>
    </source>
</evidence>
<dbReference type="Pfam" id="PF00225">
    <property type="entry name" value="Kinesin"/>
    <property type="match status" value="1"/>
</dbReference>
<sequence>MNKFLDLISFENEVQLNAVDGGNTCNLTAKEVSVESPEQLQEILDNAECVRKTSKTHMNTESSRSHACLMVTIEQTWNGGVARESGQFEVGADLKPPTPVRMPSNNKDMYTSPLQGSEGPEGSPPCVIQSTLFLVDLAGSERVGKTGAVGEAAKEGTKINESLLNLRGIITTLRAGKRPGKGVYRRYKITRLLQDCLGGNSNVLFIGCVTPSRFCDPDTKSTLQYAMEVAGIASTVVVNKKRFPVTTQASKIIRALQRDVALQKSQLEVLEKQLEASHQVHAADEDKTKKLETVILVQRIELEARDRRWESELQRTLQQEVEAGQQTAPEAEAQHKAMQTSISGLEAEKQALEDQLDSSRAAVSALESEKQELQSKVQHAQRAEAAAMAAAQEAKQQVARLEEEAEEGMHREVRVKQQLEKVQVELEDSRRGAEQQQRHAEQQAELARLSEEEAARQQQGLQEQLQEQQNAAEEQQQLHAADTARLEQLQVQERAAKEQLQLHAVECARLEEQVREQQQAAAAAQAVKAREVQMLLAKAEEAQQRVRAAEQTARQQEGELNQLRQQHEEQQRLAQQRKEQMQGAQQCMQEVQRAAEEQQWQHAADCARFKKQLKEQQHTAEEQRQQHAADCARLERQLSEQQRAAEEQQRQHATDSARLEQQLSRQQHAEEEVCKQAVEEQQRQHAADCARLKEQIKEQQQVAAAAQTAAAEVQQQLCAARKQLEASTLTMAAELDAAKAIAQQMCESKEQQRAALEVQLEEQGTALTQLQAVHASTQVQHERKLANWEARLQDVQDAHASNQEQHERELANWEARLQTIQAAHASMQEQHKRELANWAARLQDMEDVHAATQEQHERELANWESRLQTVQAVHATTQQREIELTDWATRLQAVKAEQAEAAQRAEKRLQAVEGELQSVQVERAQLQQALQAASHEAGEAANSMRQQLDSALDEHQVLKQQLSAKVQELGVAKQQLESSVQELKVSNEELGVVKLQLESRAQELGASNVELCEVKQQMVTKQQELEVSIEELGTIKQQLESKAQELEASKEELGMVKQQQQQQQQLQQEHEQQHVPDLGARDAAVIGTEEGQSSDGQAVGSGDDGSGAEVEEGEESNWSPGSEDGSDEDSDDVSLELDQHPSPTRWMGPKGVHPTDLSQVRLAVRCSKRSSDGYVLLDREGNLPIESEAPSHGGGKGMGVMHGRYIPAGEPGQIPAEKLEGVLGNLQGKWLQLPSHGLQGLPETLLVRASVYNHGRNGKLPQRSAGTSDFAKACFAALEVGGSASVELYGKPARLEFQKLGMVDRYQHQGSQLDVALVYPVPGCFCVTRLNVNHLDPESTVDLCVGDKRLVEVQPRALIQQALARLQESSPAYESQQVGRCKVCTCVCSQTLVGGS</sequence>
<evidence type="ECO:0000259" key="10">
    <source>
        <dbReference type="PROSITE" id="PS50067"/>
    </source>
</evidence>
<feature type="region of interest" description="Disordered" evidence="9">
    <location>
        <begin position="91"/>
        <end position="122"/>
    </location>
</feature>
<dbReference type="Gene3D" id="3.40.850.10">
    <property type="entry name" value="Kinesin motor domain"/>
    <property type="match status" value="1"/>
</dbReference>
<feature type="domain" description="Kinesin motor" evidence="10">
    <location>
        <begin position="1"/>
        <end position="232"/>
    </location>
</feature>
<organism evidence="11 12">
    <name type="scientific">Dunaliella salina</name>
    <name type="common">Green alga</name>
    <name type="synonym">Protococcus salinus</name>
    <dbReference type="NCBI Taxonomy" id="3046"/>
    <lineage>
        <taxon>Eukaryota</taxon>
        <taxon>Viridiplantae</taxon>
        <taxon>Chlorophyta</taxon>
        <taxon>core chlorophytes</taxon>
        <taxon>Chlorophyceae</taxon>
        <taxon>CS clade</taxon>
        <taxon>Chlamydomonadales</taxon>
        <taxon>Dunaliellaceae</taxon>
        <taxon>Dunaliella</taxon>
    </lineage>
</organism>
<feature type="compositionally biased region" description="Low complexity" evidence="9">
    <location>
        <begin position="456"/>
        <end position="478"/>
    </location>
</feature>
<evidence type="ECO:0000256" key="1">
    <source>
        <dbReference type="ARBA" id="ARBA00004496"/>
    </source>
</evidence>
<dbReference type="PANTHER" id="PTHR47969:SF15">
    <property type="entry name" value="CHROMOSOME-ASSOCIATED KINESIN KIF4A-RELATED"/>
    <property type="match status" value="1"/>
</dbReference>
<keyword evidence="3" id="KW-0547">Nucleotide-binding</keyword>
<comment type="similarity">
    <text evidence="7">Belongs to the TRAFAC class myosin-kinesin ATPase superfamily. Kinesin family.</text>
</comment>
<dbReference type="InterPro" id="IPR001752">
    <property type="entry name" value="Kinesin_motor_dom"/>
</dbReference>
<feature type="compositionally biased region" description="Basic and acidic residues" evidence="9">
    <location>
        <begin position="639"/>
        <end position="658"/>
    </location>
</feature>
<gene>
    <name evidence="11" type="ORF">DUNSADRAFT_8279</name>
</gene>
<feature type="compositionally biased region" description="Basic and acidic residues" evidence="9">
    <location>
        <begin position="426"/>
        <end position="455"/>
    </location>
</feature>
<dbReference type="PRINTS" id="PR00380">
    <property type="entry name" value="KINESINHEAVY"/>
</dbReference>
<evidence type="ECO:0000256" key="7">
    <source>
        <dbReference type="PROSITE-ProRule" id="PRU00283"/>
    </source>
</evidence>
<evidence type="ECO:0000256" key="4">
    <source>
        <dbReference type="ARBA" id="ARBA00022840"/>
    </source>
</evidence>
<accession>A0ABQ7HA81</accession>
<keyword evidence="12" id="KW-1185">Reference proteome</keyword>
<dbReference type="Proteomes" id="UP000815325">
    <property type="component" value="Unassembled WGS sequence"/>
</dbReference>
<dbReference type="InterPro" id="IPR019821">
    <property type="entry name" value="Kinesin_motor_CS"/>
</dbReference>
<feature type="compositionally biased region" description="Low complexity" evidence="9">
    <location>
        <begin position="1058"/>
        <end position="1067"/>
    </location>
</feature>
<feature type="compositionally biased region" description="Polar residues" evidence="9">
    <location>
        <begin position="103"/>
        <end position="115"/>
    </location>
</feature>
<dbReference type="PROSITE" id="PS00411">
    <property type="entry name" value="KINESIN_MOTOR_1"/>
    <property type="match status" value="1"/>
</dbReference>
<reference evidence="11" key="1">
    <citation type="submission" date="2017-08" db="EMBL/GenBank/DDBJ databases">
        <authorList>
            <person name="Polle J.E."/>
            <person name="Barry K."/>
            <person name="Cushman J."/>
            <person name="Schmutz J."/>
            <person name="Tran D."/>
            <person name="Hathwaick L.T."/>
            <person name="Yim W.C."/>
            <person name="Jenkins J."/>
            <person name="Mckie-Krisberg Z.M."/>
            <person name="Prochnik S."/>
            <person name="Lindquist E."/>
            <person name="Dockter R.B."/>
            <person name="Adam C."/>
            <person name="Molina H."/>
            <person name="Bunkerborg J."/>
            <person name="Jin E."/>
            <person name="Buchheim M."/>
            <person name="Magnuson J."/>
        </authorList>
    </citation>
    <scope>NUCLEOTIDE SEQUENCE</scope>
    <source>
        <strain evidence="11">CCAP 19/18</strain>
    </source>
</reference>
<feature type="region of interest" description="Disordered" evidence="9">
    <location>
        <begin position="426"/>
        <end position="478"/>
    </location>
</feature>
<evidence type="ECO:0000256" key="2">
    <source>
        <dbReference type="ARBA" id="ARBA00022490"/>
    </source>
</evidence>
<evidence type="ECO:0000313" key="12">
    <source>
        <dbReference type="Proteomes" id="UP000815325"/>
    </source>
</evidence>
<feature type="region of interest" description="Disordered" evidence="9">
    <location>
        <begin position="1089"/>
        <end position="1154"/>
    </location>
</feature>
<feature type="compositionally biased region" description="Low complexity" evidence="9">
    <location>
        <begin position="1091"/>
        <end position="1101"/>
    </location>
</feature>
<name>A0ABQ7HA81_DUNSA</name>
<evidence type="ECO:0000256" key="6">
    <source>
        <dbReference type="ARBA" id="ARBA00023175"/>
    </source>
</evidence>
<dbReference type="SUPFAM" id="SSF52540">
    <property type="entry name" value="P-loop containing nucleoside triphosphate hydrolases"/>
    <property type="match status" value="1"/>
</dbReference>
<feature type="region of interest" description="Disordered" evidence="9">
    <location>
        <begin position="639"/>
        <end position="665"/>
    </location>
</feature>
<dbReference type="EMBL" id="MU069438">
    <property type="protein sequence ID" value="KAF5843763.1"/>
    <property type="molecule type" value="Genomic_DNA"/>
</dbReference>
<comment type="subcellular location">
    <subcellularLocation>
        <location evidence="1">Cytoplasm</location>
    </subcellularLocation>
</comment>
<evidence type="ECO:0000256" key="3">
    <source>
        <dbReference type="ARBA" id="ARBA00022741"/>
    </source>
</evidence>
<feature type="compositionally biased region" description="Acidic residues" evidence="9">
    <location>
        <begin position="1124"/>
        <end position="1135"/>
    </location>
</feature>
<feature type="region of interest" description="Disordered" evidence="9">
    <location>
        <begin position="320"/>
        <end position="340"/>
    </location>
</feature>
<feature type="coiled-coil region" evidence="8">
    <location>
        <begin position="675"/>
        <end position="979"/>
    </location>
</feature>
<dbReference type="InterPro" id="IPR027417">
    <property type="entry name" value="P-loop_NTPase"/>
</dbReference>
<feature type="region of interest" description="Disordered" evidence="9">
    <location>
        <begin position="1051"/>
        <end position="1075"/>
    </location>
</feature>
<keyword evidence="2" id="KW-0963">Cytoplasm</keyword>
<comment type="caution">
    <text evidence="11">The sequence shown here is derived from an EMBL/GenBank/DDBJ whole genome shotgun (WGS) entry which is preliminary data.</text>
</comment>
<keyword evidence="5 8" id="KW-0175">Coiled coil</keyword>
<keyword evidence="6" id="KW-0505">Motor protein</keyword>
<dbReference type="SMART" id="SM00129">
    <property type="entry name" value="KISc"/>
    <property type="match status" value="1"/>
</dbReference>